<evidence type="ECO:0000313" key="2">
    <source>
        <dbReference type="EMBL" id="QED23694.1"/>
    </source>
</evidence>
<feature type="chain" id="PRO_5022767312" description="Outer membrane protein beta-barrel domain-containing protein" evidence="1">
    <location>
        <begin position="21"/>
        <end position="404"/>
    </location>
</feature>
<dbReference type="EMBL" id="CP029077">
    <property type="protein sequence ID" value="QED23694.1"/>
    <property type="molecule type" value="Genomic_DNA"/>
</dbReference>
<evidence type="ECO:0000313" key="3">
    <source>
        <dbReference type="Proteomes" id="UP000321934"/>
    </source>
</evidence>
<dbReference type="AlphaFoldDB" id="A0A5B8XI46"/>
<evidence type="ECO:0008006" key="4">
    <source>
        <dbReference type="Google" id="ProtNLM"/>
    </source>
</evidence>
<organism evidence="2 3">
    <name type="scientific">Candidatus Deianiraea vastatrix</name>
    <dbReference type="NCBI Taxonomy" id="2163644"/>
    <lineage>
        <taxon>Bacteria</taxon>
        <taxon>Pseudomonadati</taxon>
        <taxon>Pseudomonadota</taxon>
        <taxon>Alphaproteobacteria</taxon>
        <taxon>Rickettsiales</taxon>
        <taxon>Candidatus Deianiraeaceae</taxon>
        <taxon>Candidatus Deianiraea</taxon>
    </lineage>
</organism>
<evidence type="ECO:0000256" key="1">
    <source>
        <dbReference type="SAM" id="SignalP"/>
    </source>
</evidence>
<gene>
    <name evidence="2" type="ORF">Deia_00907</name>
</gene>
<keyword evidence="3" id="KW-1185">Reference proteome</keyword>
<feature type="signal peptide" evidence="1">
    <location>
        <begin position="1"/>
        <end position="20"/>
    </location>
</feature>
<name>A0A5B8XI46_9RICK</name>
<protein>
    <recommendedName>
        <fullName evidence="4">Outer membrane protein beta-barrel domain-containing protein</fullName>
    </recommendedName>
</protein>
<dbReference type="Proteomes" id="UP000321934">
    <property type="component" value="Chromosome"/>
</dbReference>
<accession>A0A5B8XI46</accession>
<sequence length="404" mass="45187">MNKLLYCTLIILALSNPSFATENKPTFPSDYFDSNDEPSKPNTVQNFQQGKQGDEFIKTQDFDLKKFENGNLSDIIKCPCPKGKKSCKQSTCHQKPLILQPEPQQAGKIQYRFIPVPTESDEQINPYFMMLSRQRLIANTTKETPQIVKPESKAPTQAAKAPIPVAKQMQLMDIRPNYRFYGAFSFAYKSTGSTSFTSSEQPAIINTNTGLITPNGNMKTNFSLDKDYTKITSLSVAGGLELRTILASAIRLELSSVYSKGSGQISNFKNQVAISKPSDEYGNFIMYQAGFSAHFDLFRYKFKLYPSYGKGSSIGSITFLGSGGSSASKDQISIKSTYFHINYDISDNTTLFVGNRTSIISPFNAFNEKTDVLNAVDTDRMLYDRQIYAKETTINTTEIGLRFY</sequence>
<keyword evidence="1" id="KW-0732">Signal</keyword>
<dbReference type="RefSeq" id="WP_146820975.1">
    <property type="nucleotide sequence ID" value="NZ_CP029077.1"/>
</dbReference>
<proteinExistence type="predicted"/>
<reference evidence="2 3" key="1">
    <citation type="journal article" date="2019" name="ISME J.">
        <title>Deianiraea, an extracellular bacterium associated with the ciliate Paramecium, suggests an alternative scenario for the evolution of Rickettsiales.</title>
        <authorList>
            <person name="Castelli M."/>
            <person name="Sabaneyeva E."/>
            <person name="Lanzoni O."/>
            <person name="Lebedeva N."/>
            <person name="Floriano A.M."/>
            <person name="Gaiarsa S."/>
            <person name="Benken K."/>
            <person name="Modeo L."/>
            <person name="Bandi C."/>
            <person name="Potekhin A."/>
            <person name="Sassera D."/>
            <person name="Petroni G."/>
        </authorList>
    </citation>
    <scope>NUCLEOTIDE SEQUENCE [LARGE SCALE GENOMIC DNA]</scope>
    <source>
        <strain evidence="2">CyL4-1</strain>
    </source>
</reference>